<evidence type="ECO:0000256" key="1">
    <source>
        <dbReference type="SAM" id="Phobius"/>
    </source>
</evidence>
<dbReference type="PANTHER" id="PTHR34115:SF6">
    <property type="entry name" value="PROTEIN, PUTATIVE-RELATED"/>
    <property type="match status" value="1"/>
</dbReference>
<keyword evidence="1" id="KW-0472">Membrane</keyword>
<sequence>MEAANAAKKLILKENETVRVDVLKLNLCSIKYVRAFVDNFNALDVPLNILINNAGVMFCPFQLSKDGIEMQFATNHLGPVCKFLTKNQDEAGVSIAPLCLINQDKVLMGSCHSIIMFLNPVLLALLQVEYQFQKVSPFQIHPANVWGFLAATCFYCLGLGLKMHIKSRCAILGHVLLISGAFSSVSLVSIFLPRSLGWLPFIIWAILPFMIGRPLLMRVYRWLYQEILKVILQVGNFFGRFMGPTTVQQQYLPE</sequence>
<feature type="transmembrane region" description="Helical" evidence="1">
    <location>
        <begin position="138"/>
        <end position="157"/>
    </location>
</feature>
<dbReference type="SUPFAM" id="SSF51735">
    <property type="entry name" value="NAD(P)-binding Rossmann-fold domains"/>
    <property type="match status" value="1"/>
</dbReference>
<dbReference type="Gene3D" id="3.40.50.720">
    <property type="entry name" value="NAD(P)-binding Rossmann-like Domain"/>
    <property type="match status" value="1"/>
</dbReference>
<feature type="transmembrane region" description="Helical" evidence="1">
    <location>
        <begin position="169"/>
        <end position="192"/>
    </location>
</feature>
<proteinExistence type="predicted"/>
<dbReference type="InterPro" id="IPR053258">
    <property type="entry name" value="Ca-permeable_cation_channel"/>
</dbReference>
<gene>
    <name evidence="2" type="ORF">FSB_LOCUS10595</name>
</gene>
<keyword evidence="1" id="KW-0812">Transmembrane</keyword>
<evidence type="ECO:0000313" key="2">
    <source>
        <dbReference type="EMBL" id="SPC82713.1"/>
    </source>
</evidence>
<organism evidence="2">
    <name type="scientific">Fagus sylvatica</name>
    <name type="common">Beechnut</name>
    <dbReference type="NCBI Taxonomy" id="28930"/>
    <lineage>
        <taxon>Eukaryota</taxon>
        <taxon>Viridiplantae</taxon>
        <taxon>Streptophyta</taxon>
        <taxon>Embryophyta</taxon>
        <taxon>Tracheophyta</taxon>
        <taxon>Spermatophyta</taxon>
        <taxon>Magnoliopsida</taxon>
        <taxon>eudicotyledons</taxon>
        <taxon>Gunneridae</taxon>
        <taxon>Pentapetalae</taxon>
        <taxon>rosids</taxon>
        <taxon>fabids</taxon>
        <taxon>Fagales</taxon>
        <taxon>Fagaceae</taxon>
        <taxon>Fagus</taxon>
    </lineage>
</organism>
<dbReference type="PANTHER" id="PTHR34115">
    <property type="entry name" value="PROTEIN, PUTATIVE-RELATED"/>
    <property type="match status" value="1"/>
</dbReference>
<accession>A0A2N9F6B9</accession>
<dbReference type="EMBL" id="OIVN01000594">
    <property type="protein sequence ID" value="SPC82713.1"/>
    <property type="molecule type" value="Genomic_DNA"/>
</dbReference>
<feature type="transmembrane region" description="Helical" evidence="1">
    <location>
        <begin position="106"/>
        <end position="126"/>
    </location>
</feature>
<protein>
    <submittedName>
        <fullName evidence="2">Uncharacterized protein</fullName>
    </submittedName>
</protein>
<feature type="transmembrane region" description="Helical" evidence="1">
    <location>
        <begin position="198"/>
        <end position="216"/>
    </location>
</feature>
<keyword evidence="1" id="KW-1133">Transmembrane helix</keyword>
<reference evidence="2" key="1">
    <citation type="submission" date="2018-02" db="EMBL/GenBank/DDBJ databases">
        <authorList>
            <person name="Cohen D.B."/>
            <person name="Kent A.D."/>
        </authorList>
    </citation>
    <scope>NUCLEOTIDE SEQUENCE</scope>
</reference>
<dbReference type="AlphaFoldDB" id="A0A2N9F6B9"/>
<dbReference type="InterPro" id="IPR036291">
    <property type="entry name" value="NAD(P)-bd_dom_sf"/>
</dbReference>
<name>A0A2N9F6B9_FAGSY</name>